<dbReference type="InterPro" id="IPR014321">
    <property type="entry name" value="Phageshock_PspD"/>
</dbReference>
<keyword evidence="2" id="KW-1185">Reference proteome</keyword>
<name>A0A0U5EAB0_9GAMM</name>
<protein>
    <submittedName>
        <fullName evidence="1">Putative membrane protein</fullName>
    </submittedName>
</protein>
<evidence type="ECO:0000313" key="1">
    <source>
        <dbReference type="EMBL" id="CUU24141.1"/>
    </source>
</evidence>
<gene>
    <name evidence="1" type="ORF">EM595_1907</name>
</gene>
<dbReference type="KEGG" id="ege:EM595_1907"/>
<dbReference type="NCBIfam" id="NF007795">
    <property type="entry name" value="PRK10497.1"/>
    <property type="match status" value="1"/>
</dbReference>
<dbReference type="PATRIC" id="fig|1619313.3.peg.1980"/>
<dbReference type="EMBL" id="LN907827">
    <property type="protein sequence ID" value="CUU24141.1"/>
    <property type="molecule type" value="Genomic_DNA"/>
</dbReference>
<dbReference type="Proteomes" id="UP000059419">
    <property type="component" value="Chromosome 1"/>
</dbReference>
<sequence>MLEVFMPSSWQSTFRRHAAPALKSAGKFIIINAVTYGPAGVAGWAVKSVARRPLRLLLTMALEPLLARAMKRMTARFIRESDEKITR</sequence>
<dbReference type="STRING" id="1619313.EM595_1907"/>
<organism evidence="1 2">
    <name type="scientific">Duffyella gerundensis</name>
    <dbReference type="NCBI Taxonomy" id="1619313"/>
    <lineage>
        <taxon>Bacteria</taxon>
        <taxon>Pseudomonadati</taxon>
        <taxon>Pseudomonadota</taxon>
        <taxon>Gammaproteobacteria</taxon>
        <taxon>Enterobacterales</taxon>
        <taxon>Erwiniaceae</taxon>
        <taxon>Duffyella</taxon>
    </lineage>
</organism>
<evidence type="ECO:0000313" key="2">
    <source>
        <dbReference type="Proteomes" id="UP000059419"/>
    </source>
</evidence>
<accession>A0A0U5EAB0</accession>
<dbReference type="Pfam" id="PF09584">
    <property type="entry name" value="Phageshock_PspD"/>
    <property type="match status" value="1"/>
</dbReference>
<dbReference type="NCBIfam" id="TIGR02979">
    <property type="entry name" value="phageshock_pspD"/>
    <property type="match status" value="1"/>
</dbReference>
<proteinExistence type="predicted"/>
<dbReference type="AlphaFoldDB" id="A0A0U5EAB0"/>
<reference evidence="2" key="1">
    <citation type="submission" date="2015-11" db="EMBL/GenBank/DDBJ databases">
        <authorList>
            <person name="Blom J."/>
        </authorList>
    </citation>
    <scope>NUCLEOTIDE SEQUENCE [LARGE SCALE GENOMIC DNA]</scope>
</reference>